<gene>
    <name evidence="1" type="ORF">S01H1_47996</name>
</gene>
<evidence type="ECO:0000313" key="1">
    <source>
        <dbReference type="EMBL" id="GAG25893.1"/>
    </source>
</evidence>
<dbReference type="EMBL" id="BARS01030801">
    <property type="protein sequence ID" value="GAG25893.1"/>
    <property type="molecule type" value="Genomic_DNA"/>
</dbReference>
<organism evidence="1">
    <name type="scientific">marine sediment metagenome</name>
    <dbReference type="NCBI Taxonomy" id="412755"/>
    <lineage>
        <taxon>unclassified sequences</taxon>
        <taxon>metagenomes</taxon>
        <taxon>ecological metagenomes</taxon>
    </lineage>
</organism>
<dbReference type="AlphaFoldDB" id="X0WMZ6"/>
<proteinExistence type="predicted"/>
<reference evidence="1" key="1">
    <citation type="journal article" date="2014" name="Front. Microbiol.">
        <title>High frequency of phylogenetically diverse reductive dehalogenase-homologous genes in deep subseafloor sedimentary metagenomes.</title>
        <authorList>
            <person name="Kawai M."/>
            <person name="Futagami T."/>
            <person name="Toyoda A."/>
            <person name="Takaki Y."/>
            <person name="Nishi S."/>
            <person name="Hori S."/>
            <person name="Arai W."/>
            <person name="Tsubouchi T."/>
            <person name="Morono Y."/>
            <person name="Uchiyama I."/>
            <person name="Ito T."/>
            <person name="Fujiyama A."/>
            <person name="Inagaki F."/>
            <person name="Takami H."/>
        </authorList>
    </citation>
    <scope>NUCLEOTIDE SEQUENCE</scope>
    <source>
        <strain evidence="1">Expedition CK06-06</strain>
    </source>
</reference>
<protein>
    <submittedName>
        <fullName evidence="1">Uncharacterized protein</fullName>
    </submittedName>
</protein>
<accession>X0WMZ6</accession>
<feature type="non-terminal residue" evidence="1">
    <location>
        <position position="1"/>
    </location>
</feature>
<name>X0WMZ6_9ZZZZ</name>
<comment type="caution">
    <text evidence="1">The sequence shown here is derived from an EMBL/GenBank/DDBJ whole genome shotgun (WGS) entry which is preliminary data.</text>
</comment>
<sequence>TDSEFSFLGLPIFADIFRKKSFMQIYVGFNL</sequence>